<accession>A0A7S1SYN6</accession>
<dbReference type="AlphaFoldDB" id="A0A7S1SYN6"/>
<organism evidence="3">
    <name type="scientific">Tetraselmis chuii</name>
    <dbReference type="NCBI Taxonomy" id="63592"/>
    <lineage>
        <taxon>Eukaryota</taxon>
        <taxon>Viridiplantae</taxon>
        <taxon>Chlorophyta</taxon>
        <taxon>core chlorophytes</taxon>
        <taxon>Chlorodendrophyceae</taxon>
        <taxon>Chlorodendrales</taxon>
        <taxon>Chlorodendraceae</taxon>
        <taxon>Tetraselmis</taxon>
    </lineage>
</organism>
<dbReference type="InterPro" id="IPR001650">
    <property type="entry name" value="Helicase_C-like"/>
</dbReference>
<dbReference type="Pfam" id="PF00271">
    <property type="entry name" value="Helicase_C"/>
    <property type="match status" value="1"/>
</dbReference>
<dbReference type="InterPro" id="IPR027417">
    <property type="entry name" value="P-loop_NTPase"/>
</dbReference>
<dbReference type="PANTHER" id="PTHR47957:SF4">
    <property type="entry name" value="ATP-DEPENDENT HELICASE"/>
    <property type="match status" value="1"/>
</dbReference>
<name>A0A7S1SYN6_9CHLO</name>
<gene>
    <name evidence="3" type="ORF">TCHU04912_LOCUS15367</name>
</gene>
<dbReference type="GO" id="GO:0043138">
    <property type="term" value="F:3'-5' DNA helicase activity"/>
    <property type="evidence" value="ECO:0007669"/>
    <property type="project" value="TreeGrafter"/>
</dbReference>
<dbReference type="PANTHER" id="PTHR47957">
    <property type="entry name" value="ATP-DEPENDENT HELICASE HRQ1"/>
    <property type="match status" value="1"/>
</dbReference>
<dbReference type="Pfam" id="PF09369">
    <property type="entry name" value="MZB"/>
    <property type="match status" value="1"/>
</dbReference>
<feature type="region of interest" description="Disordered" evidence="1">
    <location>
        <begin position="496"/>
        <end position="521"/>
    </location>
</feature>
<dbReference type="InterPro" id="IPR018973">
    <property type="entry name" value="MZB"/>
</dbReference>
<evidence type="ECO:0000259" key="2">
    <source>
        <dbReference type="PROSITE" id="PS51194"/>
    </source>
</evidence>
<feature type="compositionally biased region" description="Basic and acidic residues" evidence="1">
    <location>
        <begin position="504"/>
        <end position="521"/>
    </location>
</feature>
<dbReference type="SUPFAM" id="SSF52540">
    <property type="entry name" value="P-loop containing nucleoside triphosphate hydrolases"/>
    <property type="match status" value="1"/>
</dbReference>
<dbReference type="GO" id="GO:0006289">
    <property type="term" value="P:nucleotide-excision repair"/>
    <property type="evidence" value="ECO:0007669"/>
    <property type="project" value="TreeGrafter"/>
</dbReference>
<dbReference type="Gene3D" id="3.40.50.300">
    <property type="entry name" value="P-loop containing nucleotide triphosphate hydrolases"/>
    <property type="match status" value="1"/>
</dbReference>
<proteinExistence type="predicted"/>
<protein>
    <recommendedName>
        <fullName evidence="2">Helicase C-terminal domain-containing protein</fullName>
    </recommendedName>
</protein>
<dbReference type="PROSITE" id="PS51194">
    <property type="entry name" value="HELICASE_CTER"/>
    <property type="match status" value="1"/>
</dbReference>
<evidence type="ECO:0000313" key="3">
    <source>
        <dbReference type="EMBL" id="CAD9213128.1"/>
    </source>
</evidence>
<dbReference type="SMART" id="SM00490">
    <property type="entry name" value="HELICc"/>
    <property type="match status" value="1"/>
</dbReference>
<sequence length="521" mass="57020">MCVYNCRGADWLVQLMKKKSTKELARMVESYRAGYSAAERKLIEERLAAGQLRGLVATNALELGIDVGELDVTLHFGVPLHMHELWQQAGRAGRRNAASLAVVVANDSPMDHYYMTNPQEYFHRGCEEALIDTDNAGIVKFHLMFAAHESPLTPADVRIFGPSFKDGVNSLLASQFCRQCSASRCFRPHQPLPTSTGIRGNISNDAYKIICGADGAVIEEVDGNKVDSVAHVGAILLHRQDAFIVERLDRASLQVYVAKFTENQFTKPKEKVALSIAGVSAQKRLGGAVVGWGDVSVRHHVVGYTRYNLYTRKVLNERMLPKEDYPPTTLQTKALWITVPMDIAAKLEKNGFDILQALEAIKKLTLLKVPCHTLCDTGDIKGITAVAHEDTELPSVFIYDFYEGGIGVVGKAYERMLTSDFMSEMLSIVSSCPCSKGCPGCVLPSLYERSSTDGSGSSAKDACRMLLEGLLCTWMAPAGGGYAAIAAAKNNKAPNCENNIKQPRPPDDNGWREPSHETTGC</sequence>
<dbReference type="GO" id="GO:0005634">
    <property type="term" value="C:nucleus"/>
    <property type="evidence" value="ECO:0007669"/>
    <property type="project" value="TreeGrafter"/>
</dbReference>
<evidence type="ECO:0000256" key="1">
    <source>
        <dbReference type="SAM" id="MobiDB-lite"/>
    </source>
</evidence>
<dbReference type="GO" id="GO:0036297">
    <property type="term" value="P:interstrand cross-link repair"/>
    <property type="evidence" value="ECO:0007669"/>
    <property type="project" value="TreeGrafter"/>
</dbReference>
<reference evidence="3" key="1">
    <citation type="submission" date="2021-01" db="EMBL/GenBank/DDBJ databases">
        <authorList>
            <person name="Corre E."/>
            <person name="Pelletier E."/>
            <person name="Niang G."/>
            <person name="Scheremetjew M."/>
            <person name="Finn R."/>
            <person name="Kale V."/>
            <person name="Holt S."/>
            <person name="Cochrane G."/>
            <person name="Meng A."/>
            <person name="Brown T."/>
            <person name="Cohen L."/>
        </authorList>
    </citation>
    <scope>NUCLEOTIDE SEQUENCE</scope>
    <source>
        <strain evidence="3">PLY429</strain>
    </source>
</reference>
<dbReference type="EMBL" id="HBGG01029620">
    <property type="protein sequence ID" value="CAD9213128.1"/>
    <property type="molecule type" value="Transcribed_RNA"/>
</dbReference>
<feature type="domain" description="Helicase C-terminal" evidence="2">
    <location>
        <begin position="1"/>
        <end position="137"/>
    </location>
</feature>